<evidence type="ECO:0000256" key="3">
    <source>
        <dbReference type="ARBA" id="ARBA00022801"/>
    </source>
</evidence>
<dbReference type="GO" id="GO:0004348">
    <property type="term" value="F:glucosylceramidase activity"/>
    <property type="evidence" value="ECO:0007669"/>
    <property type="project" value="InterPro"/>
</dbReference>
<sequence length="469" mass="50459">MFSSILLVATALDALNVFTFARAQLSITIDSSLQYQHVDGFGISASFQRAQQICGKYGLSPTNRTKVLDLLFSNTTGASLTILRNGIGSANSSSLDYMNSIQPLSPGSPAAAPFYNWDGSDSGQVWLSQVAASYGVKTFAADAWSAPGYMKTNNDDTQGGSLCGVTNTFCTTGDWRQAYADYLVQYLSYYAAAGINVTHVGFVNEPELHERYASMISNSTQSADFLRVLAPTLKAAGLDTKITCCDAAGWKSQARMLAGIQAAGAESLIGVVTSHGYSSPLNGTLNTTLPVWQTEWSDLHGNWTDDWYFNHTAGEGLTWAVTIQKAFTESNISAFIYWQGAEMTGKNTALIRLAGDSYEVSKRLWAMAQFSRFVRPGAVRIDAEGGNEEVHVSAFTNSDGVVTVQVINNSTNATDIELIFDGGKIPASLKSFLTDNENDLTDLGQVTTGNNGTWESTLLARSMLSFVGV</sequence>
<keyword evidence="2 4" id="KW-0732">Signal</keyword>
<dbReference type="InterPro" id="IPR039514">
    <property type="entry name" value="6GAL-like"/>
</dbReference>
<keyword evidence="3 7" id="KW-0378">Hydrolase</keyword>
<dbReference type="InterPro" id="IPR017853">
    <property type="entry name" value="GH"/>
</dbReference>
<dbReference type="InterPro" id="IPR001139">
    <property type="entry name" value="Glyco_hydro_30"/>
</dbReference>
<evidence type="ECO:0000313" key="8">
    <source>
        <dbReference type="Proteomes" id="UP000235786"/>
    </source>
</evidence>
<gene>
    <name evidence="7" type="ORF">L207DRAFT_563031</name>
</gene>
<organism evidence="7 8">
    <name type="scientific">Hyaloscypha variabilis (strain UAMH 11265 / GT02V1 / F)</name>
    <name type="common">Meliniomyces variabilis</name>
    <dbReference type="NCBI Taxonomy" id="1149755"/>
    <lineage>
        <taxon>Eukaryota</taxon>
        <taxon>Fungi</taxon>
        <taxon>Dikarya</taxon>
        <taxon>Ascomycota</taxon>
        <taxon>Pezizomycotina</taxon>
        <taxon>Leotiomycetes</taxon>
        <taxon>Helotiales</taxon>
        <taxon>Hyaloscyphaceae</taxon>
        <taxon>Hyaloscypha</taxon>
        <taxon>Hyaloscypha variabilis</taxon>
    </lineage>
</organism>
<feature type="domain" description="Glycosyl hydrolase family 30 beta sandwich" evidence="6">
    <location>
        <begin position="377"/>
        <end position="419"/>
    </location>
</feature>
<evidence type="ECO:0000313" key="7">
    <source>
        <dbReference type="EMBL" id="PMD43955.1"/>
    </source>
</evidence>
<protein>
    <submittedName>
        <fullName evidence="7">Glycoside hydrolase family 30 protein</fullName>
    </submittedName>
</protein>
<name>A0A2J6RZM6_HYAVF</name>
<dbReference type="PANTHER" id="PTHR11069">
    <property type="entry name" value="GLUCOSYLCERAMIDASE"/>
    <property type="match status" value="1"/>
</dbReference>
<dbReference type="GO" id="GO:0016020">
    <property type="term" value="C:membrane"/>
    <property type="evidence" value="ECO:0007669"/>
    <property type="project" value="GOC"/>
</dbReference>
<feature type="signal peptide" evidence="4">
    <location>
        <begin position="1"/>
        <end position="23"/>
    </location>
</feature>
<evidence type="ECO:0000256" key="4">
    <source>
        <dbReference type="SAM" id="SignalP"/>
    </source>
</evidence>
<dbReference type="AlphaFoldDB" id="A0A2J6RZM6"/>
<comment type="similarity">
    <text evidence="1">Belongs to the glycosyl hydrolase 30 family.</text>
</comment>
<proteinExistence type="inferred from homology"/>
<feature type="chain" id="PRO_5014420456" evidence="4">
    <location>
        <begin position="24"/>
        <end position="469"/>
    </location>
</feature>
<dbReference type="SUPFAM" id="SSF51011">
    <property type="entry name" value="Glycosyl hydrolase domain"/>
    <property type="match status" value="1"/>
</dbReference>
<reference evidence="7 8" key="1">
    <citation type="submission" date="2016-04" db="EMBL/GenBank/DDBJ databases">
        <title>A degradative enzymes factory behind the ericoid mycorrhizal symbiosis.</title>
        <authorList>
            <consortium name="DOE Joint Genome Institute"/>
            <person name="Martino E."/>
            <person name="Morin E."/>
            <person name="Grelet G."/>
            <person name="Kuo A."/>
            <person name="Kohler A."/>
            <person name="Daghino S."/>
            <person name="Barry K."/>
            <person name="Choi C."/>
            <person name="Cichocki N."/>
            <person name="Clum A."/>
            <person name="Copeland A."/>
            <person name="Hainaut M."/>
            <person name="Haridas S."/>
            <person name="Labutti K."/>
            <person name="Lindquist E."/>
            <person name="Lipzen A."/>
            <person name="Khouja H.-R."/>
            <person name="Murat C."/>
            <person name="Ohm R."/>
            <person name="Olson A."/>
            <person name="Spatafora J."/>
            <person name="Veneault-Fourrey C."/>
            <person name="Henrissat B."/>
            <person name="Grigoriev I."/>
            <person name="Martin F."/>
            <person name="Perotto S."/>
        </authorList>
    </citation>
    <scope>NUCLEOTIDE SEQUENCE [LARGE SCALE GENOMIC DNA]</scope>
    <source>
        <strain evidence="7 8">F</strain>
    </source>
</reference>
<dbReference type="PANTHER" id="PTHR11069:SF23">
    <property type="entry name" value="LYSOSOMAL ACID GLUCOSYLCERAMIDASE"/>
    <property type="match status" value="1"/>
</dbReference>
<dbReference type="Gene3D" id="3.20.20.80">
    <property type="entry name" value="Glycosidases"/>
    <property type="match status" value="1"/>
</dbReference>
<accession>A0A2J6RZM6</accession>
<dbReference type="OrthoDB" id="2012278at2759"/>
<evidence type="ECO:0000259" key="6">
    <source>
        <dbReference type="Pfam" id="PF17189"/>
    </source>
</evidence>
<keyword evidence="8" id="KW-1185">Reference proteome</keyword>
<dbReference type="EMBL" id="KZ613941">
    <property type="protein sequence ID" value="PMD43955.1"/>
    <property type="molecule type" value="Genomic_DNA"/>
</dbReference>
<dbReference type="STRING" id="1149755.A0A2J6RZM6"/>
<dbReference type="InterPro" id="IPR033452">
    <property type="entry name" value="GH30_C"/>
</dbReference>
<dbReference type="InterPro" id="IPR013780">
    <property type="entry name" value="Glyco_hydro_b"/>
</dbReference>
<dbReference type="Proteomes" id="UP000235786">
    <property type="component" value="Unassembled WGS sequence"/>
</dbReference>
<dbReference type="SUPFAM" id="SSF51445">
    <property type="entry name" value="(Trans)glycosidases"/>
    <property type="match status" value="1"/>
</dbReference>
<dbReference type="Gene3D" id="2.60.40.1180">
    <property type="entry name" value="Golgi alpha-mannosidase II"/>
    <property type="match status" value="1"/>
</dbReference>
<dbReference type="GO" id="GO:0006680">
    <property type="term" value="P:glucosylceramide catabolic process"/>
    <property type="evidence" value="ECO:0007669"/>
    <property type="project" value="TreeGrafter"/>
</dbReference>
<evidence type="ECO:0000256" key="2">
    <source>
        <dbReference type="ARBA" id="ARBA00022729"/>
    </source>
</evidence>
<dbReference type="Pfam" id="PF14587">
    <property type="entry name" value="Glyco_hydr_30_2"/>
    <property type="match status" value="1"/>
</dbReference>
<dbReference type="Pfam" id="PF17189">
    <property type="entry name" value="Glyco_hydro_30C"/>
    <property type="match status" value="1"/>
</dbReference>
<feature type="domain" description="Endo-beta-1,6-galactanase-like" evidence="5">
    <location>
        <begin position="25"/>
        <end position="252"/>
    </location>
</feature>
<evidence type="ECO:0000259" key="5">
    <source>
        <dbReference type="Pfam" id="PF14587"/>
    </source>
</evidence>
<evidence type="ECO:0000256" key="1">
    <source>
        <dbReference type="ARBA" id="ARBA00005382"/>
    </source>
</evidence>